<dbReference type="InterPro" id="IPR000551">
    <property type="entry name" value="MerR-type_HTH_dom"/>
</dbReference>
<accession>A0A285G490</accession>
<evidence type="ECO:0000256" key="1">
    <source>
        <dbReference type="ARBA" id="ARBA00023125"/>
    </source>
</evidence>
<feature type="domain" description="HTH merR-type" evidence="2">
    <location>
        <begin position="3"/>
        <end position="72"/>
    </location>
</feature>
<sequence length="127" mass="15291">MKELEIGEVAKLIKLKPHTLRYYENIGLIKDVKRNDSGNRIYSEKDLRWIEFLKRLKATGMKISKMKEYAELKNLGDTTISQRRTILKEHLNLIEDEIKVLLETQEYVKDKIEIYKEMEEDFNDRRE</sequence>
<dbReference type="SMART" id="SM00422">
    <property type="entry name" value="HTH_MERR"/>
    <property type="match status" value="1"/>
</dbReference>
<dbReference type="Pfam" id="PF13411">
    <property type="entry name" value="MerR_1"/>
    <property type="match status" value="1"/>
</dbReference>
<dbReference type="PRINTS" id="PR00040">
    <property type="entry name" value="HTHMERR"/>
</dbReference>
<dbReference type="InterPro" id="IPR009061">
    <property type="entry name" value="DNA-bd_dom_put_sf"/>
</dbReference>
<dbReference type="GO" id="GO:0003677">
    <property type="term" value="F:DNA binding"/>
    <property type="evidence" value="ECO:0007669"/>
    <property type="project" value="UniProtKB-KW"/>
</dbReference>
<keyword evidence="4" id="KW-1185">Reference proteome</keyword>
<dbReference type="RefSeq" id="WP_097016752.1">
    <property type="nucleotide sequence ID" value="NZ_OBDZ01000004.1"/>
</dbReference>
<dbReference type="GO" id="GO:0003700">
    <property type="term" value="F:DNA-binding transcription factor activity"/>
    <property type="evidence" value="ECO:0007669"/>
    <property type="project" value="InterPro"/>
</dbReference>
<dbReference type="Gene3D" id="1.10.1660.10">
    <property type="match status" value="1"/>
</dbReference>
<evidence type="ECO:0000313" key="4">
    <source>
        <dbReference type="Proteomes" id="UP000219573"/>
    </source>
</evidence>
<evidence type="ECO:0000259" key="2">
    <source>
        <dbReference type="PROSITE" id="PS50937"/>
    </source>
</evidence>
<organism evidence="3 4">
    <name type="scientific">Orenia metallireducens</name>
    <dbReference type="NCBI Taxonomy" id="1413210"/>
    <lineage>
        <taxon>Bacteria</taxon>
        <taxon>Bacillati</taxon>
        <taxon>Bacillota</taxon>
        <taxon>Clostridia</taxon>
        <taxon>Halanaerobiales</taxon>
        <taxon>Halobacteroidaceae</taxon>
        <taxon>Orenia</taxon>
    </lineage>
</organism>
<dbReference type="PANTHER" id="PTHR30204">
    <property type="entry name" value="REDOX-CYCLING DRUG-SENSING TRANSCRIPTIONAL ACTIVATOR SOXR"/>
    <property type="match status" value="1"/>
</dbReference>
<dbReference type="PROSITE" id="PS50937">
    <property type="entry name" value="HTH_MERR_2"/>
    <property type="match status" value="1"/>
</dbReference>
<dbReference type="EMBL" id="OBDZ01000004">
    <property type="protein sequence ID" value="SNY17241.1"/>
    <property type="molecule type" value="Genomic_DNA"/>
</dbReference>
<dbReference type="InterPro" id="IPR047057">
    <property type="entry name" value="MerR_fam"/>
</dbReference>
<gene>
    <name evidence="3" type="ORF">SAMN06265827_104111</name>
</gene>
<dbReference type="PANTHER" id="PTHR30204:SF98">
    <property type="entry name" value="HTH-TYPE TRANSCRIPTIONAL REGULATOR ADHR"/>
    <property type="match status" value="1"/>
</dbReference>
<evidence type="ECO:0000313" key="3">
    <source>
        <dbReference type="EMBL" id="SNY17241.1"/>
    </source>
</evidence>
<dbReference type="Proteomes" id="UP000219573">
    <property type="component" value="Unassembled WGS sequence"/>
</dbReference>
<name>A0A285G490_9FIRM</name>
<dbReference type="OrthoDB" id="9811174at2"/>
<reference evidence="4" key="1">
    <citation type="submission" date="2017-09" db="EMBL/GenBank/DDBJ databases">
        <authorList>
            <person name="Varghese N."/>
            <person name="Submissions S."/>
        </authorList>
    </citation>
    <scope>NUCLEOTIDE SEQUENCE [LARGE SCALE GENOMIC DNA]</scope>
    <source>
        <strain evidence="4">MSL47</strain>
    </source>
</reference>
<keyword evidence="1 3" id="KW-0238">DNA-binding</keyword>
<protein>
    <submittedName>
        <fullName evidence="3">DNA-binding transcriptional regulator, MerR family</fullName>
    </submittedName>
</protein>
<dbReference type="AlphaFoldDB" id="A0A285G490"/>
<dbReference type="SUPFAM" id="SSF46955">
    <property type="entry name" value="Putative DNA-binding domain"/>
    <property type="match status" value="1"/>
</dbReference>
<proteinExistence type="predicted"/>
<dbReference type="CDD" id="cd01109">
    <property type="entry name" value="HTH_YyaN"/>
    <property type="match status" value="1"/>
</dbReference>